<dbReference type="Pfam" id="PF12771">
    <property type="entry name" value="SusD-like_2"/>
    <property type="match status" value="1"/>
</dbReference>
<accession>A0AAU9CZ72</accession>
<dbReference type="InterPro" id="IPR011990">
    <property type="entry name" value="TPR-like_helical_dom_sf"/>
</dbReference>
<dbReference type="Pfam" id="PF12741">
    <property type="entry name" value="SusD-like"/>
    <property type="match status" value="1"/>
</dbReference>
<evidence type="ECO:0000313" key="2">
    <source>
        <dbReference type="EMBL" id="BDD10762.1"/>
    </source>
</evidence>
<dbReference type="AlphaFoldDB" id="A0AAU9CZ72"/>
<evidence type="ECO:0008006" key="4">
    <source>
        <dbReference type="Google" id="ProtNLM"/>
    </source>
</evidence>
<feature type="signal peptide" evidence="1">
    <location>
        <begin position="1"/>
        <end position="23"/>
    </location>
</feature>
<dbReference type="Proteomes" id="UP001348817">
    <property type="component" value="Chromosome"/>
</dbReference>
<dbReference type="InterPro" id="IPR024302">
    <property type="entry name" value="SusD-like"/>
</dbReference>
<reference evidence="2 3" key="1">
    <citation type="submission" date="2021-12" db="EMBL/GenBank/DDBJ databases">
        <title>Genome sequencing of bacteria with rrn-lacking chromosome and rrn-plasmid.</title>
        <authorList>
            <person name="Anda M."/>
            <person name="Iwasaki W."/>
        </authorList>
    </citation>
    <scope>NUCLEOTIDE SEQUENCE [LARGE SCALE GENOMIC DNA]</scope>
    <source>
        <strain evidence="2 3">DSM 100852</strain>
    </source>
</reference>
<proteinExistence type="predicted"/>
<gene>
    <name evidence="2" type="ORF">FUAX_31940</name>
</gene>
<name>A0AAU9CZ72_9BACT</name>
<dbReference type="EMBL" id="AP025314">
    <property type="protein sequence ID" value="BDD10762.1"/>
    <property type="molecule type" value="Genomic_DNA"/>
</dbReference>
<keyword evidence="3" id="KW-1185">Reference proteome</keyword>
<organism evidence="2 3">
    <name type="scientific">Fulvitalea axinellae</name>
    <dbReference type="NCBI Taxonomy" id="1182444"/>
    <lineage>
        <taxon>Bacteria</taxon>
        <taxon>Pseudomonadati</taxon>
        <taxon>Bacteroidota</taxon>
        <taxon>Cytophagia</taxon>
        <taxon>Cytophagales</taxon>
        <taxon>Persicobacteraceae</taxon>
        <taxon>Fulvitalea</taxon>
    </lineage>
</organism>
<dbReference type="InterPro" id="IPR041662">
    <property type="entry name" value="SusD-like_2"/>
</dbReference>
<keyword evidence="1" id="KW-0732">Signal</keyword>
<evidence type="ECO:0000256" key="1">
    <source>
        <dbReference type="SAM" id="SignalP"/>
    </source>
</evidence>
<sequence length="583" mass="67404">MKKYNIRQLAVAFFAVFSFSACTDEFAEINTDPNIVKDAELDHLLTFAEKQLRDVGHMWFWDNHHYYMTWTQHSVPQGGNSDEFVTINNLIGQKSLLYKSLMPNLMEIREQIDNMPDESKIKRERMRAITYPILIYQAIKVTDMYGDIPYLEAGRGRYEQLLNPKYDKQSDLYDIWISELNTVIKTLTEDITDAEGNVVEQSVYGSKGKAEIIYSSDWAKWAKFANTLKLRLAIRLTHADPTRAKTIAEEALSNSAGIFEGPADEFRRLPKTDDRGPDNEMHYTTPHGAYEFMKFMCDTQDPRTKNYFEPNGFTDEVVQKFESSATATLPDIIKNAPTEMHRRYIGLPVSPDKVDDDAYAQFFTPVKLDGDNSYRTASRLHYRYFHPAKRSGNGYYIYMYYSYGEMCFNIAELIERLGINGDAEEWYNKGVRASLEMVDMLASAAQVEQHEDLTETEITDYLAMPQVAYTGDKDTKLEKIAIQQQINFFRDPFQSFVYSRRTGFPKKGSDLLPWEPFILENGTKARLPRRISLGDPGEFNRTNWEQAMSAQGFTPMTNNILLLNTERMWIDENSPEFGHETFD</sequence>
<feature type="chain" id="PRO_5043773347" description="SusD/RagB family nutrient-binding outer membrane lipoprotein" evidence="1">
    <location>
        <begin position="24"/>
        <end position="583"/>
    </location>
</feature>
<dbReference type="RefSeq" id="WP_338392298.1">
    <property type="nucleotide sequence ID" value="NZ_AP025314.1"/>
</dbReference>
<dbReference type="Gene3D" id="1.25.40.390">
    <property type="match status" value="1"/>
</dbReference>
<evidence type="ECO:0000313" key="3">
    <source>
        <dbReference type="Proteomes" id="UP001348817"/>
    </source>
</evidence>
<dbReference type="SUPFAM" id="SSF48452">
    <property type="entry name" value="TPR-like"/>
    <property type="match status" value="1"/>
</dbReference>
<dbReference type="PROSITE" id="PS51257">
    <property type="entry name" value="PROKAR_LIPOPROTEIN"/>
    <property type="match status" value="1"/>
</dbReference>
<protein>
    <recommendedName>
        <fullName evidence="4">SusD/RagB family nutrient-binding outer membrane lipoprotein</fullName>
    </recommendedName>
</protein>
<dbReference type="KEGG" id="fax:FUAX_31940"/>